<keyword evidence="2" id="KW-0436">Ligase</keyword>
<evidence type="ECO:0000256" key="1">
    <source>
        <dbReference type="ARBA" id="ARBA00006432"/>
    </source>
</evidence>
<evidence type="ECO:0000313" key="7">
    <source>
        <dbReference type="Ensembl" id="ENSSANP00000096727.1"/>
    </source>
</evidence>
<dbReference type="AlphaFoldDB" id="A0A671SK22"/>
<keyword evidence="8" id="KW-1185">Reference proteome</keyword>
<evidence type="ECO:0000313" key="8">
    <source>
        <dbReference type="Proteomes" id="UP000472260"/>
    </source>
</evidence>
<evidence type="ECO:0000256" key="2">
    <source>
        <dbReference type="ARBA" id="ARBA00022598"/>
    </source>
</evidence>
<evidence type="ECO:0000256" key="4">
    <source>
        <dbReference type="ARBA" id="ARBA00041297"/>
    </source>
</evidence>
<dbReference type="Ensembl" id="ENSSANT00000102745.1">
    <property type="protein sequence ID" value="ENSSANP00000096727.1"/>
    <property type="gene ID" value="ENSSANG00000047679.1"/>
</dbReference>
<sequence length="171" mass="19504">IIEVIIFCMTLSVSPIVLEEFWPTLLYNVIYKRSSRVVTVVDRFVQQAQQNPDKAFLICEGATLSYGELEERSNRVARVFQHAVKKGDTVALLMSNEPDFIALWLGFCSFLNTNIRSGSLLHCFRCCGARLPLITQNKAQTGCLYVLLRVCVYIYEVKHSNKNLTLMFNLT</sequence>
<evidence type="ECO:0000256" key="3">
    <source>
        <dbReference type="ARBA" id="ARBA00036527"/>
    </source>
</evidence>
<dbReference type="PANTHER" id="PTHR43107">
    <property type="entry name" value="LONG-CHAIN FATTY ACID TRANSPORT PROTEIN"/>
    <property type="match status" value="1"/>
</dbReference>
<reference evidence="7" key="1">
    <citation type="submission" date="2025-08" db="UniProtKB">
        <authorList>
            <consortium name="Ensembl"/>
        </authorList>
    </citation>
    <scope>IDENTIFICATION</scope>
</reference>
<name>A0A671SK22_9TELE</name>
<dbReference type="GO" id="GO:0005789">
    <property type="term" value="C:endoplasmic reticulum membrane"/>
    <property type="evidence" value="ECO:0007669"/>
    <property type="project" value="TreeGrafter"/>
</dbReference>
<comment type="catalytic activity">
    <reaction evidence="3">
        <text>a very long-chain fatty acid + ATP + CoA = a very long-chain fatty acyl-CoA + AMP + diphosphate</text>
        <dbReference type="Rhea" id="RHEA:54536"/>
        <dbReference type="ChEBI" id="CHEBI:30616"/>
        <dbReference type="ChEBI" id="CHEBI:33019"/>
        <dbReference type="ChEBI" id="CHEBI:57287"/>
        <dbReference type="ChEBI" id="CHEBI:58950"/>
        <dbReference type="ChEBI" id="CHEBI:138261"/>
        <dbReference type="ChEBI" id="CHEBI:456215"/>
    </reaction>
    <physiologicalReaction direction="left-to-right" evidence="3">
        <dbReference type="Rhea" id="RHEA:54537"/>
    </physiologicalReaction>
</comment>
<comment type="similarity">
    <text evidence="1">Belongs to the ATP-dependent AMP-binding enzyme family.</text>
</comment>
<protein>
    <recommendedName>
        <fullName evidence="4">Long-chain-fatty-acid--CoA ligase</fullName>
    </recommendedName>
</protein>
<dbReference type="Pfam" id="PF00501">
    <property type="entry name" value="AMP-binding"/>
    <property type="match status" value="1"/>
</dbReference>
<organism evidence="7 8">
    <name type="scientific">Sinocyclocheilus anshuiensis</name>
    <dbReference type="NCBI Taxonomy" id="1608454"/>
    <lineage>
        <taxon>Eukaryota</taxon>
        <taxon>Metazoa</taxon>
        <taxon>Chordata</taxon>
        <taxon>Craniata</taxon>
        <taxon>Vertebrata</taxon>
        <taxon>Euteleostomi</taxon>
        <taxon>Actinopterygii</taxon>
        <taxon>Neopterygii</taxon>
        <taxon>Teleostei</taxon>
        <taxon>Ostariophysi</taxon>
        <taxon>Cypriniformes</taxon>
        <taxon>Cyprinidae</taxon>
        <taxon>Cyprininae</taxon>
        <taxon>Sinocyclocheilus</taxon>
    </lineage>
</organism>
<dbReference type="SUPFAM" id="SSF56801">
    <property type="entry name" value="Acetyl-CoA synthetase-like"/>
    <property type="match status" value="1"/>
</dbReference>
<proteinExistence type="inferred from homology"/>
<evidence type="ECO:0000256" key="5">
    <source>
        <dbReference type="ARBA" id="ARBA00048666"/>
    </source>
</evidence>
<dbReference type="InterPro" id="IPR000873">
    <property type="entry name" value="AMP-dep_synth/lig_dom"/>
</dbReference>
<dbReference type="GO" id="GO:0044539">
    <property type="term" value="P:long-chain fatty acid import into cell"/>
    <property type="evidence" value="ECO:0007669"/>
    <property type="project" value="TreeGrafter"/>
</dbReference>
<reference evidence="7" key="2">
    <citation type="submission" date="2025-09" db="UniProtKB">
        <authorList>
            <consortium name="Ensembl"/>
        </authorList>
    </citation>
    <scope>IDENTIFICATION</scope>
</reference>
<comment type="catalytic activity">
    <reaction evidence="5">
        <text>tetracosanoate + ATP + CoA = tetracosanoyl-CoA + AMP + diphosphate</text>
        <dbReference type="Rhea" id="RHEA:33639"/>
        <dbReference type="ChEBI" id="CHEBI:30616"/>
        <dbReference type="ChEBI" id="CHEBI:31014"/>
        <dbReference type="ChEBI" id="CHEBI:33019"/>
        <dbReference type="ChEBI" id="CHEBI:57287"/>
        <dbReference type="ChEBI" id="CHEBI:65052"/>
        <dbReference type="ChEBI" id="CHEBI:456215"/>
    </reaction>
    <physiologicalReaction direction="left-to-right" evidence="5">
        <dbReference type="Rhea" id="RHEA:33640"/>
    </physiologicalReaction>
</comment>
<feature type="domain" description="AMP-dependent synthetase/ligase" evidence="6">
    <location>
        <begin position="45"/>
        <end position="134"/>
    </location>
</feature>
<dbReference type="Proteomes" id="UP000472260">
    <property type="component" value="Unassembled WGS sequence"/>
</dbReference>
<evidence type="ECO:0000259" key="6">
    <source>
        <dbReference type="Pfam" id="PF00501"/>
    </source>
</evidence>
<accession>A0A671SK22</accession>
<dbReference type="Gene3D" id="3.40.50.12780">
    <property type="entry name" value="N-terminal domain of ligase-like"/>
    <property type="match status" value="1"/>
</dbReference>
<dbReference type="PANTHER" id="PTHR43107:SF10">
    <property type="entry name" value="LONG-CHAIN FATTY ACID TRANSPORT PROTEIN 6"/>
    <property type="match status" value="1"/>
</dbReference>
<dbReference type="GO" id="GO:0005886">
    <property type="term" value="C:plasma membrane"/>
    <property type="evidence" value="ECO:0007669"/>
    <property type="project" value="TreeGrafter"/>
</dbReference>
<dbReference type="GO" id="GO:0004467">
    <property type="term" value="F:long-chain fatty acid-CoA ligase activity"/>
    <property type="evidence" value="ECO:0007669"/>
    <property type="project" value="TreeGrafter"/>
</dbReference>
<dbReference type="GO" id="GO:0005324">
    <property type="term" value="F:long-chain fatty acid transmembrane transporter activity"/>
    <property type="evidence" value="ECO:0007669"/>
    <property type="project" value="TreeGrafter"/>
</dbReference>
<dbReference type="InterPro" id="IPR042099">
    <property type="entry name" value="ANL_N_sf"/>
</dbReference>